<protein>
    <submittedName>
        <fullName evidence="2">Uncharacterized protein</fullName>
    </submittedName>
</protein>
<comment type="caution">
    <text evidence="2">The sequence shown here is derived from an EMBL/GenBank/DDBJ whole genome shotgun (WGS) entry which is preliminary data.</text>
</comment>
<reference evidence="2" key="1">
    <citation type="journal article" date="2012" name="Mol. Plant Microbe Interact.">
        <title>A highly conserved effector in Fusarium oxysporum is required for full virulence on Arabidopsis.</title>
        <authorList>
            <person name="Thatcher L.F."/>
            <person name="Gardiner D.M."/>
            <person name="Kazan K."/>
            <person name="Manners J."/>
        </authorList>
    </citation>
    <scope>NUCLEOTIDE SEQUENCE [LARGE SCALE GENOMIC DNA]</scope>
    <source>
        <strain evidence="2">Fo5176</strain>
    </source>
</reference>
<dbReference type="AlphaFoldDB" id="F9F6I1"/>
<evidence type="ECO:0000313" key="2">
    <source>
        <dbReference type="EMBL" id="EGU87421.1"/>
    </source>
</evidence>
<proteinExistence type="predicted"/>
<organism evidence="2">
    <name type="scientific">Fusarium oxysporum (strain Fo5176)</name>
    <name type="common">Fusarium vascular wilt</name>
    <dbReference type="NCBI Taxonomy" id="660025"/>
    <lineage>
        <taxon>Eukaryota</taxon>
        <taxon>Fungi</taxon>
        <taxon>Dikarya</taxon>
        <taxon>Ascomycota</taxon>
        <taxon>Pezizomycotina</taxon>
        <taxon>Sordariomycetes</taxon>
        <taxon>Hypocreomycetidae</taxon>
        <taxon>Hypocreales</taxon>
        <taxon>Nectriaceae</taxon>
        <taxon>Fusarium</taxon>
        <taxon>Fusarium oxysporum species complex</taxon>
    </lineage>
</organism>
<evidence type="ECO:0000256" key="1">
    <source>
        <dbReference type="SAM" id="MobiDB-lite"/>
    </source>
</evidence>
<dbReference type="EMBL" id="AFQF01000684">
    <property type="protein sequence ID" value="EGU87421.1"/>
    <property type="molecule type" value="Genomic_DNA"/>
</dbReference>
<accession>F9F6I1</accession>
<dbReference type="OrthoDB" id="10295611at2759"/>
<name>F9F6I1_FUSOF</name>
<sequence length="53" mass="5668">MKSILLAAISTSSPDAFVLALYFQANTERPRKSFKLGDSVTPPTGRCPSSIVP</sequence>
<gene>
    <name evidence="2" type="ORF">FOXB_02006</name>
</gene>
<feature type="region of interest" description="Disordered" evidence="1">
    <location>
        <begin position="33"/>
        <end position="53"/>
    </location>
</feature>